<feature type="region of interest" description="Disordered" evidence="1">
    <location>
        <begin position="353"/>
        <end position="372"/>
    </location>
</feature>
<evidence type="ECO:0000313" key="4">
    <source>
        <dbReference type="EMBL" id="OTG38519.1"/>
    </source>
</evidence>
<dbReference type="InParanoid" id="A0A251VT32"/>
<dbReference type="Pfam" id="PF14383">
    <property type="entry name" value="VARLMGL"/>
    <property type="match status" value="1"/>
</dbReference>
<dbReference type="PANTHER" id="PTHR21726">
    <property type="entry name" value="PHOSPHATIDYLINOSITOL N-ACETYLGLUCOSAMINYLTRANSFERASE SUBUNIT P DOWN SYNDROME CRITICAL REGION PROTEIN 5 -RELATED"/>
    <property type="match status" value="1"/>
</dbReference>
<dbReference type="STRING" id="4232.A0A251VT32"/>
<dbReference type="InterPro" id="IPR032795">
    <property type="entry name" value="DUF3741-assoc"/>
</dbReference>
<protein>
    <submittedName>
        <fullName evidence="4">Putative DUF3741-associated sequence motif protein</fullName>
    </submittedName>
</protein>
<reference evidence="5" key="1">
    <citation type="journal article" date="2017" name="Nature">
        <title>The sunflower genome provides insights into oil metabolism, flowering and Asterid evolution.</title>
        <authorList>
            <person name="Badouin H."/>
            <person name="Gouzy J."/>
            <person name="Grassa C.J."/>
            <person name="Murat F."/>
            <person name="Staton S.E."/>
            <person name="Cottret L."/>
            <person name="Lelandais-Briere C."/>
            <person name="Owens G.L."/>
            <person name="Carrere S."/>
            <person name="Mayjonade B."/>
            <person name="Legrand L."/>
            <person name="Gill N."/>
            <person name="Kane N.C."/>
            <person name="Bowers J.E."/>
            <person name="Hubner S."/>
            <person name="Bellec A."/>
            <person name="Berard A."/>
            <person name="Berges H."/>
            <person name="Blanchet N."/>
            <person name="Boniface M.C."/>
            <person name="Brunel D."/>
            <person name="Catrice O."/>
            <person name="Chaidir N."/>
            <person name="Claudel C."/>
            <person name="Donnadieu C."/>
            <person name="Faraut T."/>
            <person name="Fievet G."/>
            <person name="Helmstetter N."/>
            <person name="King M."/>
            <person name="Knapp S.J."/>
            <person name="Lai Z."/>
            <person name="Le Paslier M.C."/>
            <person name="Lippi Y."/>
            <person name="Lorenzon L."/>
            <person name="Mandel J.R."/>
            <person name="Marage G."/>
            <person name="Marchand G."/>
            <person name="Marquand E."/>
            <person name="Bret-Mestries E."/>
            <person name="Morien E."/>
            <person name="Nambeesan S."/>
            <person name="Nguyen T."/>
            <person name="Pegot-Espagnet P."/>
            <person name="Pouilly N."/>
            <person name="Raftis F."/>
            <person name="Sallet E."/>
            <person name="Schiex T."/>
            <person name="Thomas J."/>
            <person name="Vandecasteele C."/>
            <person name="Vares D."/>
            <person name="Vear F."/>
            <person name="Vautrin S."/>
            <person name="Crespi M."/>
            <person name="Mangin B."/>
            <person name="Burke J.M."/>
            <person name="Salse J."/>
            <person name="Munos S."/>
            <person name="Vincourt P."/>
            <person name="Rieseberg L.H."/>
            <person name="Langlade N.B."/>
        </authorList>
    </citation>
    <scope>NUCLEOTIDE SEQUENCE [LARGE SCALE GENOMIC DNA]</scope>
    <source>
        <strain evidence="5">cv. SF193</strain>
    </source>
</reference>
<proteinExistence type="predicted"/>
<dbReference type="PANTHER" id="PTHR21726:SF29">
    <property type="entry name" value="EXPRESSED PROTEIN"/>
    <property type="match status" value="1"/>
</dbReference>
<dbReference type="AlphaFoldDB" id="A0A251VT32"/>
<dbReference type="OMA" id="KSWDGCL"/>
<organism evidence="4 5">
    <name type="scientific">Helianthus annuus</name>
    <name type="common">Common sunflower</name>
    <dbReference type="NCBI Taxonomy" id="4232"/>
    <lineage>
        <taxon>Eukaryota</taxon>
        <taxon>Viridiplantae</taxon>
        <taxon>Streptophyta</taxon>
        <taxon>Embryophyta</taxon>
        <taxon>Tracheophyta</taxon>
        <taxon>Spermatophyta</taxon>
        <taxon>Magnoliopsida</taxon>
        <taxon>eudicotyledons</taxon>
        <taxon>Gunneridae</taxon>
        <taxon>Pentapetalae</taxon>
        <taxon>asterids</taxon>
        <taxon>campanulids</taxon>
        <taxon>Asterales</taxon>
        <taxon>Asteraceae</taxon>
        <taxon>Asteroideae</taxon>
        <taxon>Heliantheae alliance</taxon>
        <taxon>Heliantheae</taxon>
        <taxon>Helianthus</taxon>
    </lineage>
</organism>
<dbReference type="Proteomes" id="UP000215914">
    <property type="component" value="Chromosome 1"/>
</dbReference>
<gene>
    <name evidence="4" type="ORF">HannXRQ_Chr01g0030571</name>
</gene>
<feature type="compositionally biased region" description="Basic and acidic residues" evidence="1">
    <location>
        <begin position="353"/>
        <end position="369"/>
    </location>
</feature>
<feature type="domain" description="DUF4378" evidence="2">
    <location>
        <begin position="486"/>
        <end position="627"/>
    </location>
</feature>
<keyword evidence="5" id="KW-1185">Reference proteome</keyword>
<feature type="compositionally biased region" description="Polar residues" evidence="1">
    <location>
        <begin position="320"/>
        <end position="330"/>
    </location>
</feature>
<sequence length="635" mass="70476">MLQVHKLFVAKQGSKGEGGCGFHHLFDWNSKPNKKLVSKIANLSVQPQQKASVDTNMQITQYHPVIEDYTASSLILKGCTSSSLIDEDDNGKSPGVVARLMGLDSFPTSNSFDTQSKSNRFFDTRSRQDSSALHVGKVSELEQKDNHQVEQKRNIIEKFQTESLPPKSARSVIITQHKLVSPIKSSGFVSLNDPTRIMEAASRIPLVGSTSVDVSNRKPSPTRPVESNAARKLKGQSMNKSWDGCLKQKDGKKSVSLAIQARVNVKKQEGLTLNGAKSPNNQPVGEKNTLKKPATNKVLKPNNKKQNCVPDRVKSPAKSLVSSTNTQSRKSVADKRSAAIIAANKTVDRRKRLTEDVKNKGGAKQDKNGKIASKSNGLDVISFTFTSPISRSTDKINRNSLSSATGGGSLSTLLDQQLRELTAMSPASVYQELRITRTIIFQDKRNQDRTSKDAQVTGQEFDAVFSTKPTTTEADTDSSGNELERVYIKNILTNIESMFEDFTLNRTSKIVNPHLFDQLEAQKPVFDKKHEPKLRRKLVFDCVSECVDLRCAVWLRGLAVVTRKDQLVEHVCDKVNEWEQMKDCMVDELVDKDMSCGQHKKWLDFDLEAFEIGVVIEGRLLGSLIDEAIVDMLVS</sequence>
<feature type="region of interest" description="Disordered" evidence="1">
    <location>
        <begin position="270"/>
        <end position="336"/>
    </location>
</feature>
<accession>A0A251VT32</accession>
<evidence type="ECO:0000259" key="2">
    <source>
        <dbReference type="Pfam" id="PF14309"/>
    </source>
</evidence>
<feature type="domain" description="DUF3741" evidence="3">
    <location>
        <begin position="81"/>
        <end position="111"/>
    </location>
</feature>
<evidence type="ECO:0000313" key="5">
    <source>
        <dbReference type="Proteomes" id="UP000215914"/>
    </source>
</evidence>
<feature type="region of interest" description="Disordered" evidence="1">
    <location>
        <begin position="211"/>
        <end position="247"/>
    </location>
</feature>
<evidence type="ECO:0000256" key="1">
    <source>
        <dbReference type="SAM" id="MobiDB-lite"/>
    </source>
</evidence>
<dbReference type="Pfam" id="PF14309">
    <property type="entry name" value="DUF4378"/>
    <property type="match status" value="1"/>
</dbReference>
<name>A0A251VT32_HELAN</name>
<dbReference type="EMBL" id="CM007890">
    <property type="protein sequence ID" value="OTG38519.1"/>
    <property type="molecule type" value="Genomic_DNA"/>
</dbReference>
<evidence type="ECO:0000259" key="3">
    <source>
        <dbReference type="Pfam" id="PF14383"/>
    </source>
</evidence>
<dbReference type="InterPro" id="IPR025486">
    <property type="entry name" value="DUF4378"/>
</dbReference>